<proteinExistence type="predicted"/>
<feature type="region of interest" description="Disordered" evidence="1">
    <location>
        <begin position="1"/>
        <end position="28"/>
    </location>
</feature>
<dbReference type="AlphaFoldDB" id="A0A4Q2UGW6"/>
<organism evidence="3 4">
    <name type="scientific">Spirosoma sordidisoli</name>
    <dbReference type="NCBI Taxonomy" id="2502893"/>
    <lineage>
        <taxon>Bacteria</taxon>
        <taxon>Pseudomonadati</taxon>
        <taxon>Bacteroidota</taxon>
        <taxon>Cytophagia</taxon>
        <taxon>Cytophagales</taxon>
        <taxon>Cytophagaceae</taxon>
        <taxon>Spirosoma</taxon>
    </lineage>
</organism>
<name>A0A4Q2UGW6_9BACT</name>
<evidence type="ECO:0000259" key="2">
    <source>
        <dbReference type="Pfam" id="PF17761"/>
    </source>
</evidence>
<dbReference type="PANTHER" id="PTHR30547:SF5">
    <property type="entry name" value="NUCLEASE YHCG-RELATED"/>
    <property type="match status" value="1"/>
</dbReference>
<comment type="caution">
    <text evidence="3">The sequence shown here is derived from an EMBL/GenBank/DDBJ whole genome shotgun (WGS) entry which is preliminary data.</text>
</comment>
<dbReference type="Pfam" id="PF17761">
    <property type="entry name" value="DUF1016_N"/>
    <property type="match status" value="1"/>
</dbReference>
<dbReference type="PANTHER" id="PTHR30547">
    <property type="entry name" value="UNCHARACTERIZED PROTEIN YHCG-RELATED"/>
    <property type="match status" value="1"/>
</dbReference>
<dbReference type="EMBL" id="SBLB01000014">
    <property type="protein sequence ID" value="RYC66520.1"/>
    <property type="molecule type" value="Genomic_DNA"/>
</dbReference>
<dbReference type="InterPro" id="IPR041527">
    <property type="entry name" value="YhcG_N"/>
</dbReference>
<accession>A0A4Q2UGW6</accession>
<reference evidence="3 4" key="1">
    <citation type="submission" date="2019-01" db="EMBL/GenBank/DDBJ databases">
        <title>Spirosoma flava sp. nov., a propanil-degrading bacterium isolated from herbicide-contaminated soil.</title>
        <authorList>
            <person name="Zhang L."/>
            <person name="Jiang J.-D."/>
        </authorList>
    </citation>
    <scope>NUCLEOTIDE SEQUENCE [LARGE SCALE GENOMIC DNA]</scope>
    <source>
        <strain evidence="3 4">TY50</strain>
    </source>
</reference>
<keyword evidence="4" id="KW-1185">Reference proteome</keyword>
<gene>
    <name evidence="3" type="ORF">EQG79_29560</name>
</gene>
<evidence type="ECO:0000256" key="1">
    <source>
        <dbReference type="SAM" id="MobiDB-lite"/>
    </source>
</evidence>
<feature type="domain" description="YhcG N-terminal" evidence="2">
    <location>
        <begin position="55"/>
        <end position="180"/>
    </location>
</feature>
<evidence type="ECO:0000313" key="3">
    <source>
        <dbReference type="EMBL" id="RYC66520.1"/>
    </source>
</evidence>
<dbReference type="Proteomes" id="UP000290407">
    <property type="component" value="Unassembled WGS sequence"/>
</dbReference>
<protein>
    <submittedName>
        <fullName evidence="3">DUF1016 family protein</fullName>
    </submittedName>
</protein>
<sequence length="320" mass="37455">MDKRIAMTDSIAQETTHKTESQPESNPESFVELHEYLRQLLSPQQEALRGEPDFARVEAYWHIGRIIVETEQQGQGRADYGIHLVESLADELTQHYGKGYKTSNLWWFKQFYLVFPILHAVRGEFRSLREQLRTELTWTHYRLLIAIENKQERHFYLHNAADESWSYRTLNRLIKSRYYYQVALGEDQLLSTRTAPKKVNQAEKHRSRVAQIRRLLLDQPGWAFVERTGSGLPMTILKPDIFFYQYNLQRFVGIWLAENTPNLLESIRQQLAEWQPKQPATILFSPLALLVNAQNKSQLITTAMTPALSENELSQLPKQL</sequence>
<dbReference type="RefSeq" id="WP_129606702.1">
    <property type="nucleotide sequence ID" value="NZ_SBLB01000014.1"/>
</dbReference>
<evidence type="ECO:0000313" key="4">
    <source>
        <dbReference type="Proteomes" id="UP000290407"/>
    </source>
</evidence>
<dbReference type="InterPro" id="IPR053148">
    <property type="entry name" value="PD-DEXK-like_domain"/>
</dbReference>